<dbReference type="AlphaFoldDB" id="A0A6C0E3K2"/>
<reference evidence="1" key="1">
    <citation type="journal article" date="2020" name="Nature">
        <title>Giant virus diversity and host interactions through global metagenomics.</title>
        <authorList>
            <person name="Schulz F."/>
            <person name="Roux S."/>
            <person name="Paez-Espino D."/>
            <person name="Jungbluth S."/>
            <person name="Walsh D.A."/>
            <person name="Denef V.J."/>
            <person name="McMahon K.D."/>
            <person name="Konstantinidis K.T."/>
            <person name="Eloe-Fadrosh E.A."/>
            <person name="Kyrpides N.C."/>
            <person name="Woyke T."/>
        </authorList>
    </citation>
    <scope>NUCLEOTIDE SEQUENCE</scope>
    <source>
        <strain evidence="1">GVMAG-M-3300023179-116</strain>
    </source>
</reference>
<evidence type="ECO:0000313" key="1">
    <source>
        <dbReference type="EMBL" id="QHT23706.1"/>
    </source>
</evidence>
<sequence length="156" mass="16917">MPTKVHGGPSEVEWGSLTQLEVDIQQLYDSVAAKLKAKKEKGSAITDTSAKEKSALAALTVAVGTGDVVKITAAQKEHNDVVTELNAAWTDYNNANAEYNAEYLSYTNIRLQCLKRHTELMAKSVASGSVDTVNTNTNDSVKSIIEKILKDNMQSE</sequence>
<name>A0A6C0E3K2_9ZZZZ</name>
<protein>
    <submittedName>
        <fullName evidence="1">Uncharacterized protein</fullName>
    </submittedName>
</protein>
<dbReference type="EMBL" id="MN739734">
    <property type="protein sequence ID" value="QHT23706.1"/>
    <property type="molecule type" value="Genomic_DNA"/>
</dbReference>
<accession>A0A6C0E3K2</accession>
<organism evidence="1">
    <name type="scientific">viral metagenome</name>
    <dbReference type="NCBI Taxonomy" id="1070528"/>
    <lineage>
        <taxon>unclassified sequences</taxon>
        <taxon>metagenomes</taxon>
        <taxon>organismal metagenomes</taxon>
    </lineage>
</organism>
<proteinExistence type="predicted"/>